<feature type="domain" description="STAS" evidence="1">
    <location>
        <begin position="25"/>
        <end position="103"/>
    </location>
</feature>
<evidence type="ECO:0000313" key="2">
    <source>
        <dbReference type="EMBL" id="QEN03607.1"/>
    </source>
</evidence>
<keyword evidence="3" id="KW-1185">Reference proteome</keyword>
<dbReference type="OrthoDB" id="9796601at2"/>
<dbReference type="SUPFAM" id="SSF52091">
    <property type="entry name" value="SpoIIaa-like"/>
    <property type="match status" value="1"/>
</dbReference>
<dbReference type="GO" id="GO:0043856">
    <property type="term" value="F:anti-sigma factor antagonist activity"/>
    <property type="evidence" value="ECO:0007669"/>
    <property type="project" value="TreeGrafter"/>
</dbReference>
<dbReference type="CDD" id="cd07043">
    <property type="entry name" value="STAS_anti-anti-sigma_factors"/>
    <property type="match status" value="1"/>
</dbReference>
<reference evidence="2 3" key="1">
    <citation type="submission" date="2019-02" db="EMBL/GenBank/DDBJ databases">
        <authorList>
            <person name="Fomenkov A."/>
            <person name="Dubinina G."/>
            <person name="Grabovich M."/>
            <person name="Vincze T."/>
            <person name="Roberts R.J."/>
        </authorList>
    </citation>
    <scope>NUCLEOTIDE SEQUENCE [LARGE SCALE GENOMIC DNA]</scope>
    <source>
        <strain evidence="2 3">P</strain>
    </source>
</reference>
<dbReference type="InterPro" id="IPR036513">
    <property type="entry name" value="STAS_dom_sf"/>
</dbReference>
<dbReference type="Pfam" id="PF01740">
    <property type="entry name" value="STAS"/>
    <property type="match status" value="1"/>
</dbReference>
<dbReference type="AlphaFoldDB" id="A0A5C1Q869"/>
<dbReference type="PANTHER" id="PTHR33495">
    <property type="entry name" value="ANTI-SIGMA FACTOR ANTAGONIST TM_1081-RELATED-RELATED"/>
    <property type="match status" value="1"/>
</dbReference>
<name>A0A5C1Q869_9SPIO</name>
<dbReference type="KEGG" id="sper:EW093_02465"/>
<dbReference type="Gene3D" id="3.30.750.24">
    <property type="entry name" value="STAS domain"/>
    <property type="match status" value="1"/>
</dbReference>
<reference evidence="2 3" key="2">
    <citation type="submission" date="2019-09" db="EMBL/GenBank/DDBJ databases">
        <title>Complete Genome Sequence and Methylome Analysis of free living Spirochaetas.</title>
        <authorList>
            <person name="Leshcheva N."/>
            <person name="Mikheeva N."/>
        </authorList>
    </citation>
    <scope>NUCLEOTIDE SEQUENCE [LARGE SCALE GENOMIC DNA]</scope>
    <source>
        <strain evidence="2 3">P</strain>
    </source>
</reference>
<evidence type="ECO:0000313" key="3">
    <source>
        <dbReference type="Proteomes" id="UP000323824"/>
    </source>
</evidence>
<dbReference type="PANTHER" id="PTHR33495:SF2">
    <property type="entry name" value="ANTI-SIGMA FACTOR ANTAGONIST TM_1081-RELATED"/>
    <property type="match status" value="1"/>
</dbReference>
<protein>
    <submittedName>
        <fullName evidence="2">Anti-sigma factor antagonist</fullName>
    </submittedName>
</protein>
<organism evidence="2 3">
    <name type="scientific">Thiospirochaeta perfilievii</name>
    <dbReference type="NCBI Taxonomy" id="252967"/>
    <lineage>
        <taxon>Bacteria</taxon>
        <taxon>Pseudomonadati</taxon>
        <taxon>Spirochaetota</taxon>
        <taxon>Spirochaetia</taxon>
        <taxon>Spirochaetales</taxon>
        <taxon>Spirochaetaceae</taxon>
        <taxon>Thiospirochaeta</taxon>
    </lineage>
</organism>
<gene>
    <name evidence="2" type="ORF">EW093_02465</name>
</gene>
<dbReference type="RefSeq" id="WP_149566865.1">
    <property type="nucleotide sequence ID" value="NZ_CP035807.1"/>
</dbReference>
<dbReference type="Proteomes" id="UP000323824">
    <property type="component" value="Chromosome"/>
</dbReference>
<sequence length="103" mass="11504">MGIEIIKKENEAEIIVSETSLIGLSVENLKKDALELIEDGFKTLTINLEKTNYIDSSGIGKLLFINKKAISKGTLLRINRISPTLLDFFESLSIDKIIPILKK</sequence>
<dbReference type="EMBL" id="CP035807">
    <property type="protein sequence ID" value="QEN03607.1"/>
    <property type="molecule type" value="Genomic_DNA"/>
</dbReference>
<proteinExistence type="predicted"/>
<dbReference type="InterPro" id="IPR002645">
    <property type="entry name" value="STAS_dom"/>
</dbReference>
<dbReference type="PROSITE" id="PS50801">
    <property type="entry name" value="STAS"/>
    <property type="match status" value="1"/>
</dbReference>
<accession>A0A5C1Q869</accession>
<evidence type="ECO:0000259" key="1">
    <source>
        <dbReference type="PROSITE" id="PS50801"/>
    </source>
</evidence>